<reference evidence="3 4" key="1">
    <citation type="submission" date="2020-04" db="EMBL/GenBank/DDBJ databases">
        <authorList>
            <person name="Liu S."/>
        </authorList>
    </citation>
    <scope>NUCLEOTIDE SEQUENCE [LARGE SCALE GENOMIC DNA]</scope>
    <source>
        <strain evidence="3 4">CGMCC 1.15091</strain>
    </source>
</reference>
<feature type="non-terminal residue" evidence="3">
    <location>
        <position position="1"/>
    </location>
</feature>
<dbReference type="InterPro" id="IPR001264">
    <property type="entry name" value="Glyco_trans_51"/>
</dbReference>
<dbReference type="SUPFAM" id="SSF53955">
    <property type="entry name" value="Lysozyme-like"/>
    <property type="match status" value="1"/>
</dbReference>
<proteinExistence type="predicted"/>
<evidence type="ECO:0000313" key="4">
    <source>
        <dbReference type="Proteomes" id="UP000523795"/>
    </source>
</evidence>
<sequence length="161" mass="17707">ALEKKYSKEQILQGYLNIVLFSGQTYGIEAAARDFFGVHASELAIAQSAMLAGMVQSPNYFNPITNPEATKERRNTVLAAMLNNKKISQKEYDEAVKSVLGLNVKQVQSGSVAAKFAAYFCNYVRHVILQSDAFGKNADERAKLLARGGLTIKTTLDSRLQ</sequence>
<comment type="caution">
    <text evidence="3">The sequence shown here is derived from an EMBL/GenBank/DDBJ whole genome shotgun (WGS) entry which is preliminary data.</text>
</comment>
<dbReference type="Gene3D" id="1.10.3810.10">
    <property type="entry name" value="Biosynthetic peptidoglycan transglycosylase-like"/>
    <property type="match status" value="1"/>
</dbReference>
<dbReference type="InterPro" id="IPR050396">
    <property type="entry name" value="Glycosyltr_51/Transpeptidase"/>
</dbReference>
<evidence type="ECO:0000259" key="2">
    <source>
        <dbReference type="Pfam" id="PF00912"/>
    </source>
</evidence>
<dbReference type="InterPro" id="IPR036950">
    <property type="entry name" value="PBP_transglycosylase"/>
</dbReference>
<feature type="non-terminal residue" evidence="3">
    <location>
        <position position="161"/>
    </location>
</feature>
<keyword evidence="4" id="KW-1185">Reference proteome</keyword>
<dbReference type="PANTHER" id="PTHR32282">
    <property type="entry name" value="BINDING PROTEIN TRANSPEPTIDASE, PUTATIVE-RELATED"/>
    <property type="match status" value="1"/>
</dbReference>
<dbReference type="PANTHER" id="PTHR32282:SF33">
    <property type="entry name" value="PEPTIDOGLYCAN GLYCOSYLTRANSFERASE"/>
    <property type="match status" value="1"/>
</dbReference>
<evidence type="ECO:0000313" key="3">
    <source>
        <dbReference type="EMBL" id="NKX49408.1"/>
    </source>
</evidence>
<keyword evidence="1" id="KW-0808">Transferase</keyword>
<accession>A0ABX1JJG2</accession>
<gene>
    <name evidence="3" type="ORF">HER39_02195</name>
</gene>
<organism evidence="3 4">
    <name type="scientific">Arthrobacter deserti</name>
    <dbReference type="NCBI Taxonomy" id="1742687"/>
    <lineage>
        <taxon>Bacteria</taxon>
        <taxon>Bacillati</taxon>
        <taxon>Actinomycetota</taxon>
        <taxon>Actinomycetes</taxon>
        <taxon>Micrococcales</taxon>
        <taxon>Micrococcaceae</taxon>
        <taxon>Arthrobacter</taxon>
    </lineage>
</organism>
<dbReference type="Proteomes" id="UP000523795">
    <property type="component" value="Unassembled WGS sequence"/>
</dbReference>
<dbReference type="Pfam" id="PF00912">
    <property type="entry name" value="Transgly"/>
    <property type="match status" value="1"/>
</dbReference>
<feature type="domain" description="Glycosyl transferase family 51" evidence="2">
    <location>
        <begin position="2"/>
        <end position="81"/>
    </location>
</feature>
<protein>
    <submittedName>
        <fullName evidence="3">Penicillin-binding protein</fullName>
    </submittedName>
</protein>
<name>A0ABX1JJG2_9MICC</name>
<dbReference type="EMBL" id="JAAZSR010000015">
    <property type="protein sequence ID" value="NKX49408.1"/>
    <property type="molecule type" value="Genomic_DNA"/>
</dbReference>
<dbReference type="InterPro" id="IPR023346">
    <property type="entry name" value="Lysozyme-like_dom_sf"/>
</dbReference>
<evidence type="ECO:0000256" key="1">
    <source>
        <dbReference type="ARBA" id="ARBA00022679"/>
    </source>
</evidence>